<proteinExistence type="predicted"/>
<dbReference type="EMBL" id="SDCX01000082">
    <property type="protein sequence ID" value="TCY13313.1"/>
    <property type="molecule type" value="Genomic_DNA"/>
</dbReference>
<gene>
    <name evidence="1" type="ORF">ETF01_27990</name>
</gene>
<dbReference type="AlphaFoldDB" id="A0A483PT24"/>
<comment type="caution">
    <text evidence="1">The sequence shown here is derived from an EMBL/GenBank/DDBJ whole genome shotgun (WGS) entry which is preliminary data.</text>
</comment>
<accession>A0A483PT24</accession>
<name>A0A483PT24_KLEPN</name>
<reference evidence="1" key="1">
    <citation type="submission" date="2019-01" db="EMBL/GenBank/DDBJ databases">
        <authorList>
            <person name="Lista F."/>
            <person name="Anselmo A."/>
        </authorList>
    </citation>
    <scope>NUCLEOTIDE SEQUENCE</scope>
    <source>
        <strain evidence="1">24R</strain>
    </source>
</reference>
<protein>
    <submittedName>
        <fullName evidence="1">Uncharacterized protein</fullName>
    </submittedName>
</protein>
<evidence type="ECO:0000313" key="1">
    <source>
        <dbReference type="EMBL" id="TCY13313.1"/>
    </source>
</evidence>
<sequence>MIYNKFNILKYIIKIENQKIINKIKRTYPKRNYHIALSDNSLWDRFLVYGASVCSNGKTSTATCTSGSKFISGRYNLTSWYGSEGRNAPDSSYPTTTGFVVVPQGSFEGCVRAVALCSKL</sequence>
<organism evidence="1">
    <name type="scientific">Klebsiella pneumoniae</name>
    <dbReference type="NCBI Taxonomy" id="573"/>
    <lineage>
        <taxon>Bacteria</taxon>
        <taxon>Pseudomonadati</taxon>
        <taxon>Pseudomonadota</taxon>
        <taxon>Gammaproteobacteria</taxon>
        <taxon>Enterobacterales</taxon>
        <taxon>Enterobacteriaceae</taxon>
        <taxon>Klebsiella/Raoultella group</taxon>
        <taxon>Klebsiella</taxon>
        <taxon>Klebsiella pneumoniae complex</taxon>
    </lineage>
</organism>